<sequence>MTLWLHTLAIALLVSLGGALWRVWRGPSQADRMMAAQLIGTGGVAVLMVLAALQDWALLVVAFALATLAALAAVGFVKSESPDGAGDPEEAPPVKKMRGTGQDRAQNG</sequence>
<evidence type="ECO:0000313" key="10">
    <source>
        <dbReference type="EMBL" id="ATX64641.1"/>
    </source>
</evidence>
<comment type="subcellular location">
    <subcellularLocation>
        <location evidence="1">Cell membrane</location>
        <topology evidence="1">Multi-pass membrane protein</topology>
    </subcellularLocation>
</comment>
<dbReference type="AlphaFoldDB" id="A0A2K8K5A3"/>
<name>A0A2K8K5A3_9RHOB</name>
<evidence type="ECO:0000313" key="11">
    <source>
        <dbReference type="Proteomes" id="UP000228948"/>
    </source>
</evidence>
<keyword evidence="7 9" id="KW-0472">Membrane</keyword>
<dbReference type="RefSeq" id="WP_071480017.1">
    <property type="nucleotide sequence ID" value="NZ_CP024899.1"/>
</dbReference>
<feature type="region of interest" description="Disordered" evidence="8">
    <location>
        <begin position="79"/>
        <end position="108"/>
    </location>
</feature>
<keyword evidence="4" id="KW-1003">Cell membrane</keyword>
<dbReference type="GO" id="GO:0005886">
    <property type="term" value="C:plasma membrane"/>
    <property type="evidence" value="ECO:0007669"/>
    <property type="project" value="UniProtKB-SubCell"/>
</dbReference>
<reference evidence="10 11" key="1">
    <citation type="submission" date="2017-11" db="EMBL/GenBank/DDBJ databases">
        <title>Revised Sequence and Annotation of the Rhodobaca barguzinensis strain alga05 Genome.</title>
        <authorList>
            <person name="Kopejtka K."/>
            <person name="Tomasch J.M."/>
            <person name="Bunk B."/>
            <person name="Koblizek M."/>
        </authorList>
    </citation>
    <scope>NUCLEOTIDE SEQUENCE [LARGE SCALE GENOMIC DNA]</scope>
    <source>
        <strain evidence="11">alga05</strain>
    </source>
</reference>
<evidence type="ECO:0000256" key="4">
    <source>
        <dbReference type="ARBA" id="ARBA00022475"/>
    </source>
</evidence>
<proteinExistence type="inferred from homology"/>
<dbReference type="GO" id="GO:0015385">
    <property type="term" value="F:sodium:proton antiporter activity"/>
    <property type="evidence" value="ECO:0007669"/>
    <property type="project" value="TreeGrafter"/>
</dbReference>
<feature type="transmembrane region" description="Helical" evidence="9">
    <location>
        <begin position="35"/>
        <end position="53"/>
    </location>
</feature>
<dbReference type="PANTHER" id="PTHR34702">
    <property type="entry name" value="NA(+)/H(+) ANTIPORTER SUBUNIT F1"/>
    <property type="match status" value="1"/>
</dbReference>
<keyword evidence="3" id="KW-0813">Transport</keyword>
<dbReference type="STRING" id="441209.GCA_001870665_00969"/>
<evidence type="ECO:0000256" key="2">
    <source>
        <dbReference type="ARBA" id="ARBA00009212"/>
    </source>
</evidence>
<keyword evidence="5 9" id="KW-0812">Transmembrane</keyword>
<gene>
    <name evidence="10" type="ORF">BG454_01330</name>
</gene>
<dbReference type="EMBL" id="CP024899">
    <property type="protein sequence ID" value="ATX64641.1"/>
    <property type="molecule type" value="Genomic_DNA"/>
</dbReference>
<dbReference type="PANTHER" id="PTHR34702:SF1">
    <property type="entry name" value="NA(+)_H(+) ANTIPORTER SUBUNIT F"/>
    <property type="match status" value="1"/>
</dbReference>
<comment type="similarity">
    <text evidence="2">Belongs to the CPA3 antiporters (TC 2.A.63) subunit F family.</text>
</comment>
<dbReference type="OrthoDB" id="7877056at2"/>
<keyword evidence="6 9" id="KW-1133">Transmembrane helix</keyword>
<evidence type="ECO:0000256" key="9">
    <source>
        <dbReference type="SAM" id="Phobius"/>
    </source>
</evidence>
<dbReference type="Proteomes" id="UP000228948">
    <property type="component" value="Chromosome"/>
</dbReference>
<dbReference type="KEGG" id="rbg:BG454_01330"/>
<feature type="transmembrane region" description="Helical" evidence="9">
    <location>
        <begin position="58"/>
        <end position="77"/>
    </location>
</feature>
<dbReference type="InterPro" id="IPR007208">
    <property type="entry name" value="MrpF/PhaF-like"/>
</dbReference>
<evidence type="ECO:0000256" key="7">
    <source>
        <dbReference type="ARBA" id="ARBA00023136"/>
    </source>
</evidence>
<evidence type="ECO:0000256" key="3">
    <source>
        <dbReference type="ARBA" id="ARBA00022448"/>
    </source>
</evidence>
<evidence type="ECO:0000256" key="5">
    <source>
        <dbReference type="ARBA" id="ARBA00022692"/>
    </source>
</evidence>
<keyword evidence="11" id="KW-1185">Reference proteome</keyword>
<accession>A0A2K8K5A3</accession>
<evidence type="ECO:0000256" key="1">
    <source>
        <dbReference type="ARBA" id="ARBA00004651"/>
    </source>
</evidence>
<protein>
    <submittedName>
        <fullName evidence="10">Multiple resistance and pH regulation protein F</fullName>
    </submittedName>
</protein>
<evidence type="ECO:0000256" key="6">
    <source>
        <dbReference type="ARBA" id="ARBA00022989"/>
    </source>
</evidence>
<organism evidence="10 11">
    <name type="scientific">Roseinatronobacter bogoriensis subsp. barguzinensis</name>
    <dbReference type="NCBI Taxonomy" id="441209"/>
    <lineage>
        <taxon>Bacteria</taxon>
        <taxon>Pseudomonadati</taxon>
        <taxon>Pseudomonadota</taxon>
        <taxon>Alphaproteobacteria</taxon>
        <taxon>Rhodobacterales</taxon>
        <taxon>Paracoccaceae</taxon>
        <taxon>Roseinatronobacter</taxon>
    </lineage>
</organism>
<evidence type="ECO:0000256" key="8">
    <source>
        <dbReference type="SAM" id="MobiDB-lite"/>
    </source>
</evidence>